<accession>A0AA35K1H6</accession>
<keyword evidence="2" id="KW-1185">Reference proteome</keyword>
<sequence>MGVKRRTVIHVVDGLHGSGGMGVPVHGARDPHSIHPTVMGCLPPAPSDSRKQTVITAGTCCEKLHRGRIELQYTGHKKTKRAAINHLLKGKSKRTVPHYLRKLSEAALGFVLSTTTAHTSQLDGLFRKCNYNRRPPAPQH</sequence>
<dbReference type="EMBL" id="OX395128">
    <property type="protein sequence ID" value="CAI5769174.1"/>
    <property type="molecule type" value="Genomic_DNA"/>
</dbReference>
<reference evidence="1" key="1">
    <citation type="submission" date="2022-12" db="EMBL/GenBank/DDBJ databases">
        <authorList>
            <person name="Alioto T."/>
            <person name="Alioto T."/>
            <person name="Gomez Garrido J."/>
        </authorList>
    </citation>
    <scope>NUCLEOTIDE SEQUENCE</scope>
</reference>
<dbReference type="AlphaFoldDB" id="A0AA35K1H6"/>
<protein>
    <submittedName>
        <fullName evidence="1">Uncharacterized protein</fullName>
    </submittedName>
</protein>
<dbReference type="Proteomes" id="UP001178461">
    <property type="component" value="Chromosome 3"/>
</dbReference>
<gene>
    <name evidence="1" type="ORF">PODLI_1B009570</name>
</gene>
<organism evidence="1 2">
    <name type="scientific">Podarcis lilfordi</name>
    <name type="common">Lilford's wall lizard</name>
    <dbReference type="NCBI Taxonomy" id="74358"/>
    <lineage>
        <taxon>Eukaryota</taxon>
        <taxon>Metazoa</taxon>
        <taxon>Chordata</taxon>
        <taxon>Craniata</taxon>
        <taxon>Vertebrata</taxon>
        <taxon>Euteleostomi</taxon>
        <taxon>Lepidosauria</taxon>
        <taxon>Squamata</taxon>
        <taxon>Bifurcata</taxon>
        <taxon>Unidentata</taxon>
        <taxon>Episquamata</taxon>
        <taxon>Laterata</taxon>
        <taxon>Lacertibaenia</taxon>
        <taxon>Lacertidae</taxon>
        <taxon>Podarcis</taxon>
    </lineage>
</organism>
<evidence type="ECO:0000313" key="1">
    <source>
        <dbReference type="EMBL" id="CAI5769174.1"/>
    </source>
</evidence>
<evidence type="ECO:0000313" key="2">
    <source>
        <dbReference type="Proteomes" id="UP001178461"/>
    </source>
</evidence>
<proteinExistence type="predicted"/>
<name>A0AA35K1H6_9SAUR</name>